<dbReference type="AlphaFoldDB" id="A0AAD7I086"/>
<keyword evidence="1" id="KW-0812">Transmembrane</keyword>
<protein>
    <submittedName>
        <fullName evidence="2">Uncharacterized protein</fullName>
    </submittedName>
</protein>
<evidence type="ECO:0000313" key="3">
    <source>
        <dbReference type="Proteomes" id="UP001215598"/>
    </source>
</evidence>
<evidence type="ECO:0000313" key="2">
    <source>
        <dbReference type="EMBL" id="KAJ7732289.1"/>
    </source>
</evidence>
<organism evidence="2 3">
    <name type="scientific">Mycena metata</name>
    <dbReference type="NCBI Taxonomy" id="1033252"/>
    <lineage>
        <taxon>Eukaryota</taxon>
        <taxon>Fungi</taxon>
        <taxon>Dikarya</taxon>
        <taxon>Basidiomycota</taxon>
        <taxon>Agaricomycotina</taxon>
        <taxon>Agaricomycetes</taxon>
        <taxon>Agaricomycetidae</taxon>
        <taxon>Agaricales</taxon>
        <taxon>Marasmiineae</taxon>
        <taxon>Mycenaceae</taxon>
        <taxon>Mycena</taxon>
    </lineage>
</organism>
<keyword evidence="1" id="KW-0472">Membrane</keyword>
<dbReference type="Proteomes" id="UP001215598">
    <property type="component" value="Unassembled WGS sequence"/>
</dbReference>
<name>A0AAD7I086_9AGAR</name>
<feature type="transmembrane region" description="Helical" evidence="1">
    <location>
        <begin position="74"/>
        <end position="96"/>
    </location>
</feature>
<comment type="caution">
    <text evidence="2">The sequence shown here is derived from an EMBL/GenBank/DDBJ whole genome shotgun (WGS) entry which is preliminary data.</text>
</comment>
<evidence type="ECO:0000256" key="1">
    <source>
        <dbReference type="SAM" id="Phobius"/>
    </source>
</evidence>
<dbReference type="EMBL" id="JARKIB010000146">
    <property type="protein sequence ID" value="KAJ7732289.1"/>
    <property type="molecule type" value="Genomic_DNA"/>
</dbReference>
<reference evidence="2" key="1">
    <citation type="submission" date="2023-03" db="EMBL/GenBank/DDBJ databases">
        <title>Massive genome expansion in bonnet fungi (Mycena s.s.) driven by repeated elements and novel gene families across ecological guilds.</title>
        <authorList>
            <consortium name="Lawrence Berkeley National Laboratory"/>
            <person name="Harder C.B."/>
            <person name="Miyauchi S."/>
            <person name="Viragh M."/>
            <person name="Kuo A."/>
            <person name="Thoen E."/>
            <person name="Andreopoulos B."/>
            <person name="Lu D."/>
            <person name="Skrede I."/>
            <person name="Drula E."/>
            <person name="Henrissat B."/>
            <person name="Morin E."/>
            <person name="Kohler A."/>
            <person name="Barry K."/>
            <person name="LaButti K."/>
            <person name="Morin E."/>
            <person name="Salamov A."/>
            <person name="Lipzen A."/>
            <person name="Mereny Z."/>
            <person name="Hegedus B."/>
            <person name="Baldrian P."/>
            <person name="Stursova M."/>
            <person name="Weitz H."/>
            <person name="Taylor A."/>
            <person name="Grigoriev I.V."/>
            <person name="Nagy L.G."/>
            <person name="Martin F."/>
            <person name="Kauserud H."/>
        </authorList>
    </citation>
    <scope>NUCLEOTIDE SEQUENCE</scope>
    <source>
        <strain evidence="2">CBHHK182m</strain>
    </source>
</reference>
<accession>A0AAD7I086</accession>
<sequence>MPLNSTDVNFPRIVLEKLLRSAAKPAIDRRDAVPERALPFKGNPRAKSGKVPLAVANRWCSLGLFASEVDDVSASIWSLFLTIISLFGFDFFLAILGSSEPLRSHRGLSIPSPDRLLEPGVSPLPPHCKSSTQLPLLSLAQFRAQNKSSVRSTETQTKADP</sequence>
<gene>
    <name evidence="2" type="ORF">B0H16DRAFT_1468637</name>
</gene>
<keyword evidence="3" id="KW-1185">Reference proteome</keyword>
<proteinExistence type="predicted"/>
<keyword evidence="1" id="KW-1133">Transmembrane helix</keyword>